<gene>
    <name evidence="2" type="ORF">JBS370_LOCUS21857</name>
    <name evidence="1" type="ORF">ZHD862_LOCUS33038</name>
</gene>
<dbReference type="SUPFAM" id="SSF52317">
    <property type="entry name" value="Class I glutamine amidotransferase-like"/>
    <property type="match status" value="1"/>
</dbReference>
<name>A0A819IL09_9BILA</name>
<dbReference type="AlphaFoldDB" id="A0A819IL09"/>
<protein>
    <recommendedName>
        <fullName evidence="4">Glutamine amidotransferase domain-containing protein</fullName>
    </recommendedName>
</protein>
<dbReference type="PROSITE" id="PS51273">
    <property type="entry name" value="GATASE_TYPE_1"/>
    <property type="match status" value="1"/>
</dbReference>
<dbReference type="Gene3D" id="3.40.50.880">
    <property type="match status" value="1"/>
</dbReference>
<comment type="caution">
    <text evidence="2">The sequence shown here is derived from an EMBL/GenBank/DDBJ whole genome shotgun (WGS) entry which is preliminary data.</text>
</comment>
<dbReference type="InterPro" id="IPR029062">
    <property type="entry name" value="Class_I_gatase-like"/>
</dbReference>
<reference evidence="2" key="1">
    <citation type="submission" date="2021-02" db="EMBL/GenBank/DDBJ databases">
        <authorList>
            <person name="Nowell W R."/>
        </authorList>
    </citation>
    <scope>NUCLEOTIDE SEQUENCE</scope>
</reference>
<evidence type="ECO:0000313" key="1">
    <source>
        <dbReference type="EMBL" id="CAF1399189.1"/>
    </source>
</evidence>
<dbReference type="Proteomes" id="UP000663864">
    <property type="component" value="Unassembled WGS sequence"/>
</dbReference>
<dbReference type="Proteomes" id="UP000663836">
    <property type="component" value="Unassembled WGS sequence"/>
</dbReference>
<dbReference type="EMBL" id="CAJOBD010002962">
    <property type="protein sequence ID" value="CAF3919778.1"/>
    <property type="molecule type" value="Genomic_DNA"/>
</dbReference>
<evidence type="ECO:0008006" key="4">
    <source>
        <dbReference type="Google" id="ProtNLM"/>
    </source>
</evidence>
<dbReference type="EMBL" id="CAJNOT010003772">
    <property type="protein sequence ID" value="CAF1399189.1"/>
    <property type="molecule type" value="Genomic_DNA"/>
</dbReference>
<evidence type="ECO:0000313" key="3">
    <source>
        <dbReference type="Proteomes" id="UP000663836"/>
    </source>
</evidence>
<proteinExistence type="predicted"/>
<organism evidence="2 3">
    <name type="scientific">Rotaria sordida</name>
    <dbReference type="NCBI Taxonomy" id="392033"/>
    <lineage>
        <taxon>Eukaryota</taxon>
        <taxon>Metazoa</taxon>
        <taxon>Spiralia</taxon>
        <taxon>Gnathifera</taxon>
        <taxon>Rotifera</taxon>
        <taxon>Eurotatoria</taxon>
        <taxon>Bdelloidea</taxon>
        <taxon>Philodinida</taxon>
        <taxon>Philodinidae</taxon>
        <taxon>Rotaria</taxon>
    </lineage>
</organism>
<sequence length="77" mass="8833">MHHGDTFDLPTNVPVLARTSNGYTAAYRVGSAFCVQFHPETSIHEFNESVQRARKNWPSMYQHVDIDEILRQAEANE</sequence>
<accession>A0A819IL09</accession>
<evidence type="ECO:0000313" key="2">
    <source>
        <dbReference type="EMBL" id="CAF3919778.1"/>
    </source>
</evidence>